<dbReference type="EMBL" id="JXKD01000002">
    <property type="protein sequence ID" value="OJG11909.1"/>
    <property type="molecule type" value="Genomic_DNA"/>
</dbReference>
<evidence type="ECO:0000256" key="2">
    <source>
        <dbReference type="ARBA" id="ARBA00023002"/>
    </source>
</evidence>
<comment type="caution">
    <text evidence="5">The sequence shown here is derived from an EMBL/GenBank/DDBJ whole genome shotgun (WGS) entry which is preliminary data.</text>
</comment>
<sequence>MNIGVIGYGNIAKRFAQSIKHTKNGKVSAIGSKSLARDTAFQTRHPEIQVYETYDALLADPTIEGIYIALPHAFHKEWALKALSLNIPVLCEKPAVLTVADMEEIIDAATAHETLFVEAFKTKYNTGFQQLKQAMNTLGQINRIEASFCSDVMPARNNHSYLFQKGQGGALNDVGSYPIGFVLALIDAPLVKLDSQRTLVDDIDTYFSATLTFDNGSEAFVEGGIDREKDRVARIIGEHGEITIPFFYRLEKYTIHLNGKEAQQYEYPLVGDDMTLEIQQFIDLVQAHQTQCPVHNLTDTKQMIAVMEAIRIG</sequence>
<feature type="domain" description="Gfo/Idh/MocA-like oxidoreductase N-terminal" evidence="3">
    <location>
        <begin position="1"/>
        <end position="116"/>
    </location>
</feature>
<dbReference type="InterPro" id="IPR055170">
    <property type="entry name" value="GFO_IDH_MocA-like_dom"/>
</dbReference>
<evidence type="ECO:0000259" key="4">
    <source>
        <dbReference type="Pfam" id="PF22725"/>
    </source>
</evidence>
<keyword evidence="6" id="KW-1185">Reference proteome</keyword>
<evidence type="ECO:0000256" key="1">
    <source>
        <dbReference type="ARBA" id="ARBA00010928"/>
    </source>
</evidence>
<dbReference type="OrthoDB" id="9815825at2"/>
<dbReference type="GO" id="GO:0016491">
    <property type="term" value="F:oxidoreductase activity"/>
    <property type="evidence" value="ECO:0007669"/>
    <property type="project" value="UniProtKB-KW"/>
</dbReference>
<dbReference type="GO" id="GO:0000166">
    <property type="term" value="F:nucleotide binding"/>
    <property type="evidence" value="ECO:0007669"/>
    <property type="project" value="InterPro"/>
</dbReference>
<comment type="similarity">
    <text evidence="1">Belongs to the Gfo/Idh/MocA family.</text>
</comment>
<dbReference type="STRING" id="328396.RU93_GL001142"/>
<accession>A0A1L8QWL2</accession>
<dbReference type="RefSeq" id="WP_071874077.1">
    <property type="nucleotide sequence ID" value="NZ_JBHSHF010000012.1"/>
</dbReference>
<dbReference type="InterPro" id="IPR050984">
    <property type="entry name" value="Gfo/Idh/MocA_domain"/>
</dbReference>
<feature type="domain" description="GFO/IDH/MocA-like oxidoreductase" evidence="4">
    <location>
        <begin position="129"/>
        <end position="242"/>
    </location>
</feature>
<organism evidence="5 6">
    <name type="scientific">Enterococcus aquimarinus</name>
    <dbReference type="NCBI Taxonomy" id="328396"/>
    <lineage>
        <taxon>Bacteria</taxon>
        <taxon>Bacillati</taxon>
        <taxon>Bacillota</taxon>
        <taxon>Bacilli</taxon>
        <taxon>Lactobacillales</taxon>
        <taxon>Enterococcaceae</taxon>
        <taxon>Enterococcus</taxon>
    </lineage>
</organism>
<dbReference type="InterPro" id="IPR036291">
    <property type="entry name" value="NAD(P)-bd_dom_sf"/>
</dbReference>
<dbReference type="SUPFAM" id="SSF55347">
    <property type="entry name" value="Glyceraldehyde-3-phosphate dehydrogenase-like, C-terminal domain"/>
    <property type="match status" value="1"/>
</dbReference>
<name>A0A1L8QWL2_9ENTE</name>
<dbReference type="Pfam" id="PF01408">
    <property type="entry name" value="GFO_IDH_MocA"/>
    <property type="match status" value="1"/>
</dbReference>
<dbReference type="SUPFAM" id="SSF51735">
    <property type="entry name" value="NAD(P)-binding Rossmann-fold domains"/>
    <property type="match status" value="1"/>
</dbReference>
<keyword evidence="2" id="KW-0560">Oxidoreductase</keyword>
<dbReference type="Pfam" id="PF22725">
    <property type="entry name" value="GFO_IDH_MocA_C3"/>
    <property type="match status" value="1"/>
</dbReference>
<evidence type="ECO:0000259" key="3">
    <source>
        <dbReference type="Pfam" id="PF01408"/>
    </source>
</evidence>
<dbReference type="Gene3D" id="3.30.360.10">
    <property type="entry name" value="Dihydrodipicolinate Reductase, domain 2"/>
    <property type="match status" value="1"/>
</dbReference>
<reference evidence="5 6" key="1">
    <citation type="submission" date="2014-12" db="EMBL/GenBank/DDBJ databases">
        <title>Draft genome sequences of 29 type strains of Enterococci.</title>
        <authorList>
            <person name="Zhong Z."/>
            <person name="Sun Z."/>
            <person name="Liu W."/>
            <person name="Zhang W."/>
            <person name="Zhang H."/>
        </authorList>
    </citation>
    <scope>NUCLEOTIDE SEQUENCE [LARGE SCALE GENOMIC DNA]</scope>
    <source>
        <strain evidence="5 6">DSM 17690</strain>
    </source>
</reference>
<dbReference type="AlphaFoldDB" id="A0A1L8QWL2"/>
<evidence type="ECO:0000313" key="6">
    <source>
        <dbReference type="Proteomes" id="UP000182149"/>
    </source>
</evidence>
<protein>
    <submittedName>
        <fullName evidence="5">Oxidoreductase</fullName>
    </submittedName>
</protein>
<dbReference type="PANTHER" id="PTHR22604">
    <property type="entry name" value="OXIDOREDUCTASES"/>
    <property type="match status" value="1"/>
</dbReference>
<dbReference type="Gene3D" id="3.40.50.720">
    <property type="entry name" value="NAD(P)-binding Rossmann-like Domain"/>
    <property type="match status" value="1"/>
</dbReference>
<proteinExistence type="inferred from homology"/>
<dbReference type="PANTHER" id="PTHR22604:SF105">
    <property type="entry name" value="TRANS-1,2-DIHYDROBENZENE-1,2-DIOL DEHYDROGENASE"/>
    <property type="match status" value="1"/>
</dbReference>
<gene>
    <name evidence="5" type="ORF">RU93_GL001142</name>
</gene>
<dbReference type="InterPro" id="IPR000683">
    <property type="entry name" value="Gfo/Idh/MocA-like_OxRdtase_N"/>
</dbReference>
<dbReference type="Proteomes" id="UP000182149">
    <property type="component" value="Unassembled WGS sequence"/>
</dbReference>
<evidence type="ECO:0000313" key="5">
    <source>
        <dbReference type="EMBL" id="OJG11909.1"/>
    </source>
</evidence>